<evidence type="ECO:0008006" key="4">
    <source>
        <dbReference type="Google" id="ProtNLM"/>
    </source>
</evidence>
<evidence type="ECO:0000313" key="2">
    <source>
        <dbReference type="EMBL" id="KYQ90489.1"/>
    </source>
</evidence>
<proteinExistence type="predicted"/>
<evidence type="ECO:0000256" key="1">
    <source>
        <dbReference type="SAM" id="Phobius"/>
    </source>
</evidence>
<dbReference type="Proteomes" id="UP000076078">
    <property type="component" value="Unassembled WGS sequence"/>
</dbReference>
<comment type="caution">
    <text evidence="2">The sequence shown here is derived from an EMBL/GenBank/DDBJ whole genome shotgun (WGS) entry which is preliminary data.</text>
</comment>
<gene>
    <name evidence="2" type="ORF">DLAC_11758</name>
</gene>
<accession>A0A151Z959</accession>
<organism evidence="2 3">
    <name type="scientific">Tieghemostelium lacteum</name>
    <name type="common">Slime mold</name>
    <name type="synonym">Dictyostelium lacteum</name>
    <dbReference type="NCBI Taxonomy" id="361077"/>
    <lineage>
        <taxon>Eukaryota</taxon>
        <taxon>Amoebozoa</taxon>
        <taxon>Evosea</taxon>
        <taxon>Eumycetozoa</taxon>
        <taxon>Dictyostelia</taxon>
        <taxon>Dictyosteliales</taxon>
        <taxon>Raperosteliaceae</taxon>
        <taxon>Tieghemostelium</taxon>
    </lineage>
</organism>
<name>A0A151Z959_TIELA</name>
<dbReference type="PANTHER" id="PTHR31494">
    <property type="entry name" value="THH1_TOM1_TOM3 DOMAIN-CONTAINING PROTEIN-RELATED-RELATED"/>
    <property type="match status" value="1"/>
</dbReference>
<keyword evidence="1" id="KW-0472">Membrane</keyword>
<feature type="transmembrane region" description="Helical" evidence="1">
    <location>
        <begin position="155"/>
        <end position="176"/>
    </location>
</feature>
<dbReference type="OMA" id="NITESMW"/>
<evidence type="ECO:0000313" key="3">
    <source>
        <dbReference type="Proteomes" id="UP000076078"/>
    </source>
</evidence>
<feature type="transmembrane region" description="Helical" evidence="1">
    <location>
        <begin position="78"/>
        <end position="105"/>
    </location>
</feature>
<protein>
    <recommendedName>
        <fullName evidence="4">THH1/TOM1/TOM3 domain-containing protein</fullName>
    </recommendedName>
</protein>
<feature type="transmembrane region" description="Helical" evidence="1">
    <location>
        <begin position="227"/>
        <end position="247"/>
    </location>
</feature>
<keyword evidence="1" id="KW-1133">Transmembrane helix</keyword>
<dbReference type="EMBL" id="LODT01000037">
    <property type="protein sequence ID" value="KYQ90489.1"/>
    <property type="molecule type" value="Genomic_DNA"/>
</dbReference>
<dbReference type="OrthoDB" id="15928at2759"/>
<keyword evidence="1" id="KW-0812">Transmembrane</keyword>
<reference evidence="2 3" key="1">
    <citation type="submission" date="2015-12" db="EMBL/GenBank/DDBJ databases">
        <title>Dictyostelia acquired genes for synthesis and detection of signals that induce cell-type specialization by lateral gene transfer from prokaryotes.</title>
        <authorList>
            <person name="Gloeckner G."/>
            <person name="Schaap P."/>
        </authorList>
    </citation>
    <scope>NUCLEOTIDE SEQUENCE [LARGE SCALE GENOMIC DNA]</scope>
    <source>
        <strain evidence="2 3">TK</strain>
    </source>
</reference>
<feature type="transmembrane region" description="Helical" evidence="1">
    <location>
        <begin position="38"/>
        <end position="66"/>
    </location>
</feature>
<dbReference type="PANTHER" id="PTHR31494:SF4">
    <property type="entry name" value="THH1_TOM1_TOM3 DOMAIN-CONTAINING PROTEIN-RELATED"/>
    <property type="match status" value="1"/>
</dbReference>
<dbReference type="AlphaFoldDB" id="A0A151Z959"/>
<keyword evidence="3" id="KW-1185">Reference proteome</keyword>
<dbReference type="InParanoid" id="A0A151Z959"/>
<feature type="transmembrane region" description="Helical" evidence="1">
    <location>
        <begin position="117"/>
        <end position="143"/>
    </location>
</feature>
<feature type="transmembrane region" description="Helical" evidence="1">
    <location>
        <begin position="197"/>
        <end position="215"/>
    </location>
</feature>
<sequence length="298" mass="34450">MFFIEGLFMILPAIAVGFQIYVEIINQKRSKKKLSTKSIPFFVFGFMELAILSRIVYGILCFVLNAGDPNDYPVTWSLYIWGVQLYTIQYYFMALCWVKLVVVFYDKNNINFDKEHLVDIYFYILVIVTSLYYIVLVILNYILTNRNITESMWRIYFLVICTFISTIFFFYGSIVIKQLTRSKKELDKMLLGKIKGLLFNMAVMGILCGVLPITYLYQGKGKPAQDWINFVLFLSELFNISTVLIIFGRSEICTRLRVKMAYPEIHNHDHTHSGSSSGSISLSNQSISEGISIQVDPM</sequence>
<feature type="transmembrane region" description="Helical" evidence="1">
    <location>
        <begin position="6"/>
        <end position="26"/>
    </location>
</feature>